<protein>
    <submittedName>
        <fullName evidence="2">Uncharacterized protein</fullName>
    </submittedName>
</protein>
<accession>A0A1V6MQ91</accession>
<proteinExistence type="predicted"/>
<evidence type="ECO:0000313" key="3">
    <source>
        <dbReference type="Proteomes" id="UP000184286"/>
    </source>
</evidence>
<dbReference type="AlphaFoldDB" id="A0A1V6MQ91"/>
<name>A0A1V6MQ91_9ACTN</name>
<dbReference type="Proteomes" id="UP000184286">
    <property type="component" value="Unassembled WGS sequence"/>
</dbReference>
<reference evidence="2 3" key="2">
    <citation type="submission" date="2017-02" db="EMBL/GenBank/DDBJ databases">
        <title>Draft genome sequence of Streptomyces phaeoluteigriseus type strain DSM41896.</title>
        <authorList>
            <person name="Salih T.S."/>
            <person name="Algora Gallardo L."/>
            <person name="Melo Santos T."/>
            <person name="Filgueira Martinez S."/>
            <person name="Herron P.R."/>
        </authorList>
    </citation>
    <scope>NUCLEOTIDE SEQUENCE [LARGE SCALE GENOMIC DNA]</scope>
    <source>
        <strain evidence="2 3">DSM 41896</strain>
    </source>
</reference>
<gene>
    <name evidence="2" type="ORF">BM536_022115</name>
</gene>
<reference evidence="3" key="1">
    <citation type="submission" date="2016-11" db="EMBL/GenBank/DDBJ databases">
        <authorList>
            <person name="Schniete J.K."/>
            <person name="Salih T."/>
            <person name="Algora Gallardo L."/>
            <person name="Martinez Fernandez S."/>
            <person name="Herron P.R."/>
        </authorList>
    </citation>
    <scope>NUCLEOTIDE SEQUENCE [LARGE SCALE GENOMIC DNA]</scope>
    <source>
        <strain evidence="3">DSM 41896</strain>
    </source>
</reference>
<dbReference type="OrthoDB" id="4250639at2"/>
<dbReference type="RefSeq" id="WP_094103376.1">
    <property type="nucleotide sequence ID" value="NZ_MPOH02000015.1"/>
</dbReference>
<evidence type="ECO:0000313" key="2">
    <source>
        <dbReference type="EMBL" id="OQD54630.1"/>
    </source>
</evidence>
<evidence type="ECO:0000256" key="1">
    <source>
        <dbReference type="SAM" id="MobiDB-lite"/>
    </source>
</evidence>
<dbReference type="STRING" id="114686.BM536_022115"/>
<organism evidence="2 3">
    <name type="scientific">Streptomyces phaeoluteigriseus</name>
    <dbReference type="NCBI Taxonomy" id="114686"/>
    <lineage>
        <taxon>Bacteria</taxon>
        <taxon>Bacillati</taxon>
        <taxon>Actinomycetota</taxon>
        <taxon>Actinomycetes</taxon>
        <taxon>Kitasatosporales</taxon>
        <taxon>Streptomycetaceae</taxon>
        <taxon>Streptomyces</taxon>
        <taxon>Streptomyces aurantiacus group</taxon>
    </lineage>
</organism>
<feature type="region of interest" description="Disordered" evidence="1">
    <location>
        <begin position="1"/>
        <end position="23"/>
    </location>
</feature>
<feature type="compositionally biased region" description="Basic residues" evidence="1">
    <location>
        <begin position="1"/>
        <end position="16"/>
    </location>
</feature>
<dbReference type="EMBL" id="MPOH02000015">
    <property type="protein sequence ID" value="OQD54630.1"/>
    <property type="molecule type" value="Genomic_DNA"/>
</dbReference>
<sequence length="128" mass="14646">MSRTVHHVRPRHRNHHPAPWSTRWAGLRSGHRLVQLRVGTEESARARREGRRPRPVPVRCAFTAHTYPRSLNAGVDGPYESRARAALAVFRTTARNRLRAAPPGALLDVAGDLDHPPTRHRHRNIWDF</sequence>
<comment type="caution">
    <text evidence="2">The sequence shown here is derived from an EMBL/GenBank/DDBJ whole genome shotgun (WGS) entry which is preliminary data.</text>
</comment>